<feature type="compositionally biased region" description="Polar residues" evidence="1">
    <location>
        <begin position="114"/>
        <end position="132"/>
    </location>
</feature>
<protein>
    <submittedName>
        <fullName evidence="2">Uncharacterized protein</fullName>
    </submittedName>
</protein>
<feature type="region of interest" description="Disordered" evidence="1">
    <location>
        <begin position="49"/>
        <end position="167"/>
    </location>
</feature>
<feature type="compositionally biased region" description="Basic and acidic residues" evidence="1">
    <location>
        <begin position="68"/>
        <end position="77"/>
    </location>
</feature>
<dbReference type="EMBL" id="JANPWB010000011">
    <property type="protein sequence ID" value="KAJ1127121.1"/>
    <property type="molecule type" value="Genomic_DNA"/>
</dbReference>
<evidence type="ECO:0000313" key="3">
    <source>
        <dbReference type="Proteomes" id="UP001066276"/>
    </source>
</evidence>
<name>A0AAV7PID6_PLEWA</name>
<comment type="caution">
    <text evidence="2">The sequence shown here is derived from an EMBL/GenBank/DDBJ whole genome shotgun (WGS) entry which is preliminary data.</text>
</comment>
<accession>A0AAV7PID6</accession>
<gene>
    <name evidence="2" type="ORF">NDU88_005525</name>
</gene>
<sequence length="167" mass="18613">MLHDVEESCYLAHNVEEYINIIGLTIKAKEAPTSEFDVEVPLNHKLAACPNSTKHEGQEKQAGSPQERSSHRAERNPWRGRPLQAHSPGAGAQALPHLRRSPRLPSSSRVRQQRAGNTSAAPGTAATVQDGVTSRWLRRTSPDLRGSRRPFPRPQPTPWFPKCYSRV</sequence>
<dbReference type="AlphaFoldDB" id="A0AAV7PID6"/>
<proteinExistence type="predicted"/>
<reference evidence="2" key="1">
    <citation type="journal article" date="2022" name="bioRxiv">
        <title>Sequencing and chromosome-scale assembly of the giantPleurodeles waltlgenome.</title>
        <authorList>
            <person name="Brown T."/>
            <person name="Elewa A."/>
            <person name="Iarovenko S."/>
            <person name="Subramanian E."/>
            <person name="Araus A.J."/>
            <person name="Petzold A."/>
            <person name="Susuki M."/>
            <person name="Suzuki K.-i.T."/>
            <person name="Hayashi T."/>
            <person name="Toyoda A."/>
            <person name="Oliveira C."/>
            <person name="Osipova E."/>
            <person name="Leigh N.D."/>
            <person name="Simon A."/>
            <person name="Yun M.H."/>
        </authorList>
    </citation>
    <scope>NUCLEOTIDE SEQUENCE</scope>
    <source>
        <strain evidence="2">20211129_DDA</strain>
        <tissue evidence="2">Liver</tissue>
    </source>
</reference>
<evidence type="ECO:0000313" key="2">
    <source>
        <dbReference type="EMBL" id="KAJ1127121.1"/>
    </source>
</evidence>
<evidence type="ECO:0000256" key="1">
    <source>
        <dbReference type="SAM" id="MobiDB-lite"/>
    </source>
</evidence>
<dbReference type="Proteomes" id="UP001066276">
    <property type="component" value="Chromosome 7"/>
</dbReference>
<keyword evidence="3" id="KW-1185">Reference proteome</keyword>
<organism evidence="2 3">
    <name type="scientific">Pleurodeles waltl</name>
    <name type="common">Iberian ribbed newt</name>
    <dbReference type="NCBI Taxonomy" id="8319"/>
    <lineage>
        <taxon>Eukaryota</taxon>
        <taxon>Metazoa</taxon>
        <taxon>Chordata</taxon>
        <taxon>Craniata</taxon>
        <taxon>Vertebrata</taxon>
        <taxon>Euteleostomi</taxon>
        <taxon>Amphibia</taxon>
        <taxon>Batrachia</taxon>
        <taxon>Caudata</taxon>
        <taxon>Salamandroidea</taxon>
        <taxon>Salamandridae</taxon>
        <taxon>Pleurodelinae</taxon>
        <taxon>Pleurodeles</taxon>
    </lineage>
</organism>